<dbReference type="EMBL" id="ML006350">
    <property type="protein sequence ID" value="RKP16639.1"/>
    <property type="molecule type" value="Genomic_DNA"/>
</dbReference>
<sequence>MEQSLSLPPVEHATGGEPNIIRLLDKDGRSLIDSVSASYEDSFSLDPFSDLIKTHNEKTPTGNLIIARVQTWDRKQPDKAFYSYYDAYHLNKILFQTQIYCGKKLIHRILVLNPLTNTDIIGDVQYFHVQTRFDPNLQTTPQIRLPETNSFERRKSTQERLSFFMRKALPPTLTIQTSDGQYTPVATPVTPQGGNEMKMTQLPGASRMTETKESMFLRSALLDPNAAPGPQPNMRGRIRSLPSAKIKKNEGLEIRPEAIAKQAQITDVEMGQVGAPPPAARRFSLMLPQPGQNANERLLTRRLSHMRSKTTSPAGRITQFNQPIPEDLVQEVAPPTPEMRRRNMSLSNTIALSPIKTNSRPTDEEAKTWAASVIKEE</sequence>
<evidence type="ECO:0000256" key="1">
    <source>
        <dbReference type="SAM" id="MobiDB-lite"/>
    </source>
</evidence>
<reference evidence="3" key="1">
    <citation type="journal article" date="2018" name="Nat. Microbiol.">
        <title>Leveraging single-cell genomics to expand the fungal tree of life.</title>
        <authorList>
            <person name="Ahrendt S.R."/>
            <person name="Quandt C.A."/>
            <person name="Ciobanu D."/>
            <person name="Clum A."/>
            <person name="Salamov A."/>
            <person name="Andreopoulos B."/>
            <person name="Cheng J.F."/>
            <person name="Woyke T."/>
            <person name="Pelin A."/>
            <person name="Henrissat B."/>
            <person name="Reynolds N.K."/>
            <person name="Benny G.L."/>
            <person name="Smith M.E."/>
            <person name="James T.Y."/>
            <person name="Grigoriev I.V."/>
        </authorList>
    </citation>
    <scope>NUCLEOTIDE SEQUENCE [LARGE SCALE GENOMIC DNA]</scope>
    <source>
        <strain evidence="3">CSF55</strain>
    </source>
</reference>
<gene>
    <name evidence="2" type="ORF">ROZALSC1DRAFT_25042</name>
</gene>
<evidence type="ECO:0000313" key="3">
    <source>
        <dbReference type="Proteomes" id="UP000281549"/>
    </source>
</evidence>
<protein>
    <submittedName>
        <fullName evidence="2">Uncharacterized protein</fullName>
    </submittedName>
</protein>
<feature type="region of interest" description="Disordered" evidence="1">
    <location>
        <begin position="175"/>
        <end position="197"/>
    </location>
</feature>
<dbReference type="InterPro" id="IPR031537">
    <property type="entry name" value="DUF5092"/>
</dbReference>
<dbReference type="Pfam" id="PF17010">
    <property type="entry name" value="DUF5092"/>
    <property type="match status" value="1"/>
</dbReference>
<feature type="non-terminal residue" evidence="2">
    <location>
        <position position="377"/>
    </location>
</feature>
<proteinExistence type="predicted"/>
<dbReference type="Proteomes" id="UP000281549">
    <property type="component" value="Unassembled WGS sequence"/>
</dbReference>
<dbReference type="AlphaFoldDB" id="A0A4V1IZ31"/>
<accession>A0A4V1IZ31</accession>
<organism evidence="2 3">
    <name type="scientific">Rozella allomycis (strain CSF55)</name>
    <dbReference type="NCBI Taxonomy" id="988480"/>
    <lineage>
        <taxon>Eukaryota</taxon>
        <taxon>Fungi</taxon>
        <taxon>Fungi incertae sedis</taxon>
        <taxon>Cryptomycota</taxon>
        <taxon>Cryptomycota incertae sedis</taxon>
        <taxon>Rozella</taxon>
    </lineage>
</organism>
<feature type="region of interest" description="Disordered" evidence="1">
    <location>
        <begin position="353"/>
        <end position="377"/>
    </location>
</feature>
<evidence type="ECO:0000313" key="2">
    <source>
        <dbReference type="EMBL" id="RKP16639.1"/>
    </source>
</evidence>
<name>A0A4V1IZ31_ROZAC</name>